<organism evidence="2">
    <name type="scientific">Guillardia theta (strain CCMP2712)</name>
    <name type="common">Cryptophyte</name>
    <dbReference type="NCBI Taxonomy" id="905079"/>
    <lineage>
        <taxon>Eukaryota</taxon>
        <taxon>Cryptophyceae</taxon>
        <taxon>Pyrenomonadales</taxon>
        <taxon>Geminigeraceae</taxon>
        <taxon>Guillardia</taxon>
    </lineage>
</organism>
<evidence type="ECO:0000313" key="2">
    <source>
        <dbReference type="EMBL" id="EKX31162.1"/>
    </source>
</evidence>
<evidence type="ECO:0000313" key="4">
    <source>
        <dbReference type="Proteomes" id="UP000011087"/>
    </source>
</evidence>
<dbReference type="Gene3D" id="2.170.270.10">
    <property type="entry name" value="SET domain"/>
    <property type="match status" value="1"/>
</dbReference>
<reference evidence="4" key="2">
    <citation type="submission" date="2012-11" db="EMBL/GenBank/DDBJ databases">
        <authorList>
            <person name="Kuo A."/>
            <person name="Curtis B.A."/>
            <person name="Tanifuji G."/>
            <person name="Burki F."/>
            <person name="Gruber A."/>
            <person name="Irimia M."/>
            <person name="Maruyama S."/>
            <person name="Arias M.C."/>
            <person name="Ball S.G."/>
            <person name="Gile G.H."/>
            <person name="Hirakawa Y."/>
            <person name="Hopkins J.F."/>
            <person name="Rensing S.A."/>
            <person name="Schmutz J."/>
            <person name="Symeonidi A."/>
            <person name="Elias M."/>
            <person name="Eveleigh R.J."/>
            <person name="Herman E.K."/>
            <person name="Klute M.J."/>
            <person name="Nakayama T."/>
            <person name="Obornik M."/>
            <person name="Reyes-Prieto A."/>
            <person name="Armbrust E.V."/>
            <person name="Aves S.J."/>
            <person name="Beiko R.G."/>
            <person name="Coutinho P."/>
            <person name="Dacks J.B."/>
            <person name="Durnford D.G."/>
            <person name="Fast N.M."/>
            <person name="Green B.R."/>
            <person name="Grisdale C."/>
            <person name="Hempe F."/>
            <person name="Henrissat B."/>
            <person name="Hoppner M.P."/>
            <person name="Ishida K.-I."/>
            <person name="Kim E."/>
            <person name="Koreny L."/>
            <person name="Kroth P.G."/>
            <person name="Liu Y."/>
            <person name="Malik S.-B."/>
            <person name="Maier U.G."/>
            <person name="McRose D."/>
            <person name="Mock T."/>
            <person name="Neilson J.A."/>
            <person name="Onodera N.T."/>
            <person name="Poole A.M."/>
            <person name="Pritham E.J."/>
            <person name="Richards T.A."/>
            <person name="Rocap G."/>
            <person name="Roy S.W."/>
            <person name="Sarai C."/>
            <person name="Schaack S."/>
            <person name="Shirato S."/>
            <person name="Slamovits C.H."/>
            <person name="Spencer D.F."/>
            <person name="Suzuki S."/>
            <person name="Worden A.Z."/>
            <person name="Zauner S."/>
            <person name="Barry K."/>
            <person name="Bell C."/>
            <person name="Bharti A.K."/>
            <person name="Crow J.A."/>
            <person name="Grimwood J."/>
            <person name="Kramer R."/>
            <person name="Lindquist E."/>
            <person name="Lucas S."/>
            <person name="Salamov A."/>
            <person name="McFadden G.I."/>
            <person name="Lane C.E."/>
            <person name="Keeling P.J."/>
            <person name="Gray M.W."/>
            <person name="Grigoriev I.V."/>
            <person name="Archibald J.M."/>
        </authorList>
    </citation>
    <scope>NUCLEOTIDE SEQUENCE</scope>
    <source>
        <strain evidence="4">CCMP2712</strain>
    </source>
</reference>
<dbReference type="PaxDb" id="55529-EKX31162"/>
<evidence type="ECO:0000313" key="3">
    <source>
        <dbReference type="EnsemblProtists" id="EKX31162"/>
    </source>
</evidence>
<reference evidence="2 4" key="1">
    <citation type="journal article" date="2012" name="Nature">
        <title>Algal genomes reveal evolutionary mosaicism and the fate of nucleomorphs.</title>
        <authorList>
            <consortium name="DOE Joint Genome Institute"/>
            <person name="Curtis B.A."/>
            <person name="Tanifuji G."/>
            <person name="Burki F."/>
            <person name="Gruber A."/>
            <person name="Irimia M."/>
            <person name="Maruyama S."/>
            <person name="Arias M.C."/>
            <person name="Ball S.G."/>
            <person name="Gile G.H."/>
            <person name="Hirakawa Y."/>
            <person name="Hopkins J.F."/>
            <person name="Kuo A."/>
            <person name="Rensing S.A."/>
            <person name="Schmutz J."/>
            <person name="Symeonidi A."/>
            <person name="Elias M."/>
            <person name="Eveleigh R.J."/>
            <person name="Herman E.K."/>
            <person name="Klute M.J."/>
            <person name="Nakayama T."/>
            <person name="Obornik M."/>
            <person name="Reyes-Prieto A."/>
            <person name="Armbrust E.V."/>
            <person name="Aves S.J."/>
            <person name="Beiko R.G."/>
            <person name="Coutinho P."/>
            <person name="Dacks J.B."/>
            <person name="Durnford D.G."/>
            <person name="Fast N.M."/>
            <person name="Green B.R."/>
            <person name="Grisdale C.J."/>
            <person name="Hempel F."/>
            <person name="Henrissat B."/>
            <person name="Hoppner M.P."/>
            <person name="Ishida K."/>
            <person name="Kim E."/>
            <person name="Koreny L."/>
            <person name="Kroth P.G."/>
            <person name="Liu Y."/>
            <person name="Malik S.B."/>
            <person name="Maier U.G."/>
            <person name="McRose D."/>
            <person name="Mock T."/>
            <person name="Neilson J.A."/>
            <person name="Onodera N.T."/>
            <person name="Poole A.M."/>
            <person name="Pritham E.J."/>
            <person name="Richards T.A."/>
            <person name="Rocap G."/>
            <person name="Roy S.W."/>
            <person name="Sarai C."/>
            <person name="Schaack S."/>
            <person name="Shirato S."/>
            <person name="Slamovits C.H."/>
            <person name="Spencer D.F."/>
            <person name="Suzuki S."/>
            <person name="Worden A.Z."/>
            <person name="Zauner S."/>
            <person name="Barry K."/>
            <person name="Bell C."/>
            <person name="Bharti A.K."/>
            <person name="Crow J.A."/>
            <person name="Grimwood J."/>
            <person name="Kramer R."/>
            <person name="Lindquist E."/>
            <person name="Lucas S."/>
            <person name="Salamov A."/>
            <person name="McFadden G.I."/>
            <person name="Lane C.E."/>
            <person name="Keeling P.J."/>
            <person name="Gray M.W."/>
            <person name="Grigoriev I.V."/>
            <person name="Archibald J.M."/>
        </authorList>
    </citation>
    <scope>NUCLEOTIDE SEQUENCE</scope>
    <source>
        <strain evidence="2 4">CCMP2712</strain>
    </source>
</reference>
<dbReference type="GeneID" id="17287882"/>
<feature type="region of interest" description="Disordered" evidence="1">
    <location>
        <begin position="55"/>
        <end position="111"/>
    </location>
</feature>
<dbReference type="EMBL" id="JH993343">
    <property type="protein sequence ID" value="EKX31162.1"/>
    <property type="molecule type" value="Genomic_DNA"/>
</dbReference>
<sequence length="345" mass="38337">MGVEREVEETGQVSDLQDGMQMVCEMSETKDPLLHTSTACTDACGSEKVVGILSEGSCQEEELERDEAKSEESTSEETRSEETKSDEEAAPADQDDSVSGESASEDKDMPVDDMRDDAMIENVQKAQQEQDADEIELDGGSSHEFFSRKGAEPFLYKRQVSENYATCCTSTKLEPGTLIGTFFGKLQRRPDCMALTVGIGAAVKNGGVLEKMNHSCNPNVEIRFPGEVFKPSLEQLEEINALVSASMLKEDGVETVKALKIFPEIYTVRTIERDEEICFDYATTEWEMLAPHDAPFFCLCNSKNCRKNCIDGFRNLSQEGKAELLSRGLVSQHIKELNLTNPDMW</sequence>
<dbReference type="PANTHER" id="PTHR12350">
    <property type="entry name" value="HISTONE-LYSINE N-METHYLTRANSFERASE-RELATED"/>
    <property type="match status" value="1"/>
</dbReference>
<evidence type="ECO:0000256" key="1">
    <source>
        <dbReference type="SAM" id="MobiDB-lite"/>
    </source>
</evidence>
<evidence type="ECO:0008006" key="5">
    <source>
        <dbReference type="Google" id="ProtNLM"/>
    </source>
</evidence>
<reference evidence="3" key="3">
    <citation type="submission" date="2015-06" db="UniProtKB">
        <authorList>
            <consortium name="EnsemblProtists"/>
        </authorList>
    </citation>
    <scope>IDENTIFICATION</scope>
</reference>
<dbReference type="EnsemblProtists" id="EKX31162">
    <property type="protein sequence ID" value="EKX31162"/>
    <property type="gene ID" value="GUITHDRAFT_122634"/>
</dbReference>
<protein>
    <recommendedName>
        <fullName evidence="5">SET domain-containing protein</fullName>
    </recommendedName>
</protein>
<dbReference type="InterPro" id="IPR053201">
    <property type="entry name" value="Flavunoidine_N-MTase"/>
</dbReference>
<dbReference type="SUPFAM" id="SSF82199">
    <property type="entry name" value="SET domain"/>
    <property type="match status" value="1"/>
</dbReference>
<name>L1I4Y6_GUITC</name>
<dbReference type="PANTHER" id="PTHR12350:SF19">
    <property type="entry name" value="SET DOMAIN-CONTAINING PROTEIN"/>
    <property type="match status" value="1"/>
</dbReference>
<dbReference type="OrthoDB" id="5984008at2759"/>
<accession>L1I4Y6</accession>
<dbReference type="AlphaFoldDB" id="L1I4Y6"/>
<dbReference type="Proteomes" id="UP000011087">
    <property type="component" value="Unassembled WGS sequence"/>
</dbReference>
<dbReference type="RefSeq" id="XP_005818142.1">
    <property type="nucleotide sequence ID" value="XM_005818085.1"/>
</dbReference>
<keyword evidence="4" id="KW-1185">Reference proteome</keyword>
<feature type="region of interest" description="Disordered" evidence="1">
    <location>
        <begin position="1"/>
        <end position="20"/>
    </location>
</feature>
<feature type="compositionally biased region" description="Acidic residues" evidence="1">
    <location>
        <begin position="88"/>
        <end position="98"/>
    </location>
</feature>
<gene>
    <name evidence="2" type="ORF">GUITHDRAFT_122634</name>
</gene>
<dbReference type="HOGENOM" id="CLU_805227_0_0_1"/>
<dbReference type="KEGG" id="gtt:GUITHDRAFT_122634"/>
<proteinExistence type="predicted"/>
<feature type="compositionally biased region" description="Basic and acidic residues" evidence="1">
    <location>
        <begin position="66"/>
        <end position="87"/>
    </location>
</feature>
<dbReference type="InterPro" id="IPR046341">
    <property type="entry name" value="SET_dom_sf"/>
</dbReference>